<dbReference type="InterPro" id="IPR027417">
    <property type="entry name" value="P-loop_NTPase"/>
</dbReference>
<keyword evidence="12" id="KW-0175">Coiled coil</keyword>
<evidence type="ECO:0000256" key="2">
    <source>
        <dbReference type="ARBA" id="ARBA00007577"/>
    </source>
</evidence>
<feature type="transmembrane region" description="Helical" evidence="13">
    <location>
        <begin position="211"/>
        <end position="230"/>
    </location>
</feature>
<dbReference type="GO" id="GO:0016887">
    <property type="term" value="F:ATP hydrolysis activity"/>
    <property type="evidence" value="ECO:0007669"/>
    <property type="project" value="InterPro"/>
</dbReference>
<feature type="domain" description="ABC transmembrane type-1" evidence="15">
    <location>
        <begin position="49"/>
        <end position="378"/>
    </location>
</feature>
<feature type="transmembrane region" description="Helical" evidence="13">
    <location>
        <begin position="977"/>
        <end position="999"/>
    </location>
</feature>
<keyword evidence="4 13" id="KW-0812">Transmembrane</keyword>
<dbReference type="SUPFAM" id="SSF90123">
    <property type="entry name" value="ABC transporter transmembrane region"/>
    <property type="match status" value="2"/>
</dbReference>
<dbReference type="GO" id="GO:0005524">
    <property type="term" value="F:ATP binding"/>
    <property type="evidence" value="ECO:0007669"/>
    <property type="project" value="UniProtKB-KW"/>
</dbReference>
<evidence type="ECO:0000256" key="6">
    <source>
        <dbReference type="ARBA" id="ARBA00022741"/>
    </source>
</evidence>
<dbReference type="CDD" id="cd18578">
    <property type="entry name" value="ABC_6TM_Pgp_ABCB1_D2_like"/>
    <property type="match status" value="1"/>
</dbReference>
<proteinExistence type="inferred from homology"/>
<dbReference type="PROSITE" id="PS50893">
    <property type="entry name" value="ABC_TRANSPORTER_2"/>
    <property type="match status" value="2"/>
</dbReference>
<dbReference type="InterPro" id="IPR039421">
    <property type="entry name" value="Type_1_exporter"/>
</dbReference>
<evidence type="ECO:0000259" key="14">
    <source>
        <dbReference type="PROSITE" id="PS50893"/>
    </source>
</evidence>
<dbReference type="FunFam" id="1.20.1560.10:FF:000018">
    <property type="entry name" value="ATP-binding cassette subfamily B member 11"/>
    <property type="match status" value="1"/>
</dbReference>
<keyword evidence="3" id="KW-0813">Transport</keyword>
<dbReference type="SUPFAM" id="SSF52540">
    <property type="entry name" value="P-loop containing nucleoside triphosphate hydrolases"/>
    <property type="match status" value="2"/>
</dbReference>
<dbReference type="PROSITE" id="PS50929">
    <property type="entry name" value="ABC_TM1F"/>
    <property type="match status" value="2"/>
</dbReference>
<dbReference type="FunFam" id="3.40.50.300:FF:000205">
    <property type="entry name" value="ABC transporter B family member 4"/>
    <property type="match status" value="1"/>
</dbReference>
<dbReference type="InterPro" id="IPR003593">
    <property type="entry name" value="AAA+_ATPase"/>
</dbReference>
<dbReference type="Gene3D" id="1.20.1560.10">
    <property type="entry name" value="ABC transporter type 1, transmembrane domain"/>
    <property type="match status" value="1"/>
</dbReference>
<dbReference type="Pfam" id="PF00005">
    <property type="entry name" value="ABC_tran"/>
    <property type="match status" value="2"/>
</dbReference>
<evidence type="ECO:0000256" key="5">
    <source>
        <dbReference type="ARBA" id="ARBA00022737"/>
    </source>
</evidence>
<dbReference type="Pfam" id="PF00664">
    <property type="entry name" value="ABC_membrane"/>
    <property type="match status" value="2"/>
</dbReference>
<feature type="transmembrane region" description="Helical" evidence="13">
    <location>
        <begin position="236"/>
        <end position="257"/>
    </location>
</feature>
<feature type="transmembrane region" description="Helical" evidence="13">
    <location>
        <begin position="45"/>
        <end position="66"/>
    </location>
</feature>
<dbReference type="FunFam" id="1.20.1560.10:FF:000009">
    <property type="entry name" value="ABC transporter B family member 1"/>
    <property type="match status" value="1"/>
</dbReference>
<dbReference type="Proteomes" id="UP000663864">
    <property type="component" value="Unassembled WGS sequence"/>
</dbReference>
<comment type="subcellular location">
    <subcellularLocation>
        <location evidence="1">Membrane</location>
        <topology evidence="1">Multi-pass membrane protein</topology>
    </subcellularLocation>
</comment>
<dbReference type="SMART" id="SM00382">
    <property type="entry name" value="AAA"/>
    <property type="match status" value="2"/>
</dbReference>
<evidence type="ECO:0000259" key="15">
    <source>
        <dbReference type="PROSITE" id="PS50929"/>
    </source>
</evidence>
<keyword evidence="10 13" id="KW-0472">Membrane</keyword>
<evidence type="ECO:0000256" key="8">
    <source>
        <dbReference type="ARBA" id="ARBA00022967"/>
    </source>
</evidence>
<keyword evidence="9 13" id="KW-1133">Transmembrane helix</keyword>
<dbReference type="InterPro" id="IPR017871">
    <property type="entry name" value="ABC_transporter-like_CS"/>
</dbReference>
<evidence type="ECO:0000256" key="1">
    <source>
        <dbReference type="ARBA" id="ARBA00004141"/>
    </source>
</evidence>
<evidence type="ECO:0000256" key="4">
    <source>
        <dbReference type="ARBA" id="ARBA00022692"/>
    </source>
</evidence>
<keyword evidence="5" id="KW-0677">Repeat</keyword>
<keyword evidence="6" id="KW-0547">Nucleotide-binding</keyword>
<feature type="transmembrane region" description="Helical" evidence="13">
    <location>
        <begin position="136"/>
        <end position="156"/>
    </location>
</feature>
<dbReference type="PROSITE" id="PS00211">
    <property type="entry name" value="ABC_TRANSPORTER_1"/>
    <property type="match status" value="2"/>
</dbReference>
<evidence type="ECO:0000313" key="16">
    <source>
        <dbReference type="EMBL" id="CAF0961731.1"/>
    </source>
</evidence>
<keyword evidence="11" id="KW-0325">Glycoprotein</keyword>
<dbReference type="GO" id="GO:0005743">
    <property type="term" value="C:mitochondrial inner membrane"/>
    <property type="evidence" value="ECO:0007669"/>
    <property type="project" value="TreeGrafter"/>
</dbReference>
<dbReference type="Gene3D" id="3.40.50.300">
    <property type="entry name" value="P-loop containing nucleotide triphosphate hydrolases"/>
    <property type="match status" value="2"/>
</dbReference>
<comment type="similarity">
    <text evidence="2">Belongs to the ABC transporter superfamily. ABCB family. Multidrug resistance exporter (TC 3.A.1.201) subfamily.</text>
</comment>
<keyword evidence="8" id="KW-1278">Translocase</keyword>
<evidence type="ECO:0000313" key="17">
    <source>
        <dbReference type="Proteomes" id="UP000663864"/>
    </source>
</evidence>
<evidence type="ECO:0000256" key="10">
    <source>
        <dbReference type="ARBA" id="ARBA00023136"/>
    </source>
</evidence>
<dbReference type="InterPro" id="IPR003439">
    <property type="entry name" value="ABC_transporter-like_ATP-bd"/>
</dbReference>
<dbReference type="CDD" id="cd18577">
    <property type="entry name" value="ABC_6TM_Pgp_ABCB1_D1_like"/>
    <property type="match status" value="1"/>
</dbReference>
<evidence type="ECO:0000256" key="3">
    <source>
        <dbReference type="ARBA" id="ARBA00022448"/>
    </source>
</evidence>
<feature type="domain" description="ABC transporter" evidence="14">
    <location>
        <begin position="1075"/>
        <end position="1314"/>
    </location>
</feature>
<evidence type="ECO:0000256" key="11">
    <source>
        <dbReference type="ARBA" id="ARBA00023180"/>
    </source>
</evidence>
<sequence length="1316" mass="148252">MSQEGEEKSKKTNFWQRFHIKKQHKTQIEVVTIQSLFRYATIPELFYIVLGTIASLAFGVCLPLALVSFGNLVDSFIDHATNLCSFNLTSLTQQYCPSNVTLTSINFYTIISLCNVSKSNFTFIHYDIKVRTDRQVIILIIIGCVSLISGYIRVILLETSAERQTRTIRQILFQSILKKDVVFFDTHKTGELSVRLTDDINKIHDGIGNKFGSVIEVSATLISCIIIGFIKGWKLSLVIFSFSPIIAITAVILFRIVTKMTAIELKAYGRAGIVAEEVISSIRTVLSYNGQEREIQRYEQYLDDAKKCGIRKGVTTGISTGIAYFIFFCVYALGFWYGTKLVWEESYTIGSVFTIFICISIGFLCTAQASPYFQGLYEARVAAYGIWEVIDEPSKINNLDSDKDLIKDDLIGDIHFSNVYFSYPSRPDVPILTNLSFNIKFGQTVALVGSSGSGKSTCIQLLQRFYDPQLGSILIDGKQVNQYNLKWLRKHIGVVNQEPVLFHTTIRQNILFGSDSATNEEIYQAAKIANAHDFIMTLPNKYETLVGERGAALSGGQKQRIAIARALLRDPKILLLDEATSSLDNESEKIVQKALDRVAQGRTTLIIAHRLSTILNADKIIVMQQGEIVEEGDHDSLMKAQGVYFDLVKQQNLRQLEEEEEEEEESEMEQKEMTQLIPGDQTNDDTMEQVHHKLIIDSAAQSVISAVYEMKNSLTGYKLHKNDDEKMSKPKERKKNTTLSILQMNKPEWILILIGCILASINGTTEPAYCVIQTKLATVFQECNKNVQKQKVFLYILLYLALGVISLVLLSIQGYFFAQSGEALTKRLRSKAFRAILRQEIAYFDQENHSTGALCTRLATEASAVKSASGVRFGLIFQHIFGMIVGILIGFVYSWQLTLLMLIFLPFILFGGILEIRLTTYFASKDKQILENAGKVAIETIQNIRTVIQLTKETYFYDEYSQILDPLHRSSIKRVHILAILFSVANAAIYFATAAFTSYSTFLFEQRAVPFENGFMVLNTVVFAARTIAQELALFPDYGKAIQAAENIFKLLNRKPTIDNQSKDGIEMTDFTGQLDFEDVYFHYPNRPQSTILRNFKLDIKPGQNIALFGTSGCGKSTTIQLIERFYDVNMGRLLIDSKDIRTLNLQWYRSQIGIVSQEPVLFDMSIRENIAYGDNSRKDIPLDEIIQVAKNANIHDFIKVLPDGYETNCGAKGTQLSGGQKQRIAIARALLRNPKILLLDEATSALDSENEKIVQDALNRAQQNRTSITIAHRLSTIQNADMIFVFHNGIIVESGNHEELLALGGRYYRLATINK</sequence>
<name>A0A814DY91_9BILA</name>
<dbReference type="FunFam" id="3.40.50.300:FF:000479">
    <property type="entry name" value="Multidrug resistance protein 1A"/>
    <property type="match status" value="1"/>
</dbReference>
<feature type="transmembrane region" description="Helical" evidence="13">
    <location>
        <begin position="899"/>
        <end position="918"/>
    </location>
</feature>
<feature type="transmembrane region" description="Helical" evidence="13">
    <location>
        <begin position="349"/>
        <end position="367"/>
    </location>
</feature>
<dbReference type="CDD" id="cd03249">
    <property type="entry name" value="ABC_MTABC3_MDL1_MDL2"/>
    <property type="match status" value="2"/>
</dbReference>
<keyword evidence="7" id="KW-0067">ATP-binding</keyword>
<dbReference type="GO" id="GO:0090374">
    <property type="term" value="P:oligopeptide export from mitochondrion"/>
    <property type="evidence" value="ECO:0007669"/>
    <property type="project" value="TreeGrafter"/>
</dbReference>
<dbReference type="InterPro" id="IPR011527">
    <property type="entry name" value="ABC1_TM_dom"/>
</dbReference>
<dbReference type="PANTHER" id="PTHR43394:SF27">
    <property type="entry name" value="ATP-DEPENDENT TRANSLOCASE ABCB1-LIKE"/>
    <property type="match status" value="1"/>
</dbReference>
<dbReference type="PANTHER" id="PTHR43394">
    <property type="entry name" value="ATP-DEPENDENT PERMEASE MDL1, MITOCHONDRIAL"/>
    <property type="match status" value="1"/>
</dbReference>
<dbReference type="GO" id="GO:0015421">
    <property type="term" value="F:ABC-type oligopeptide transporter activity"/>
    <property type="evidence" value="ECO:0007669"/>
    <property type="project" value="TreeGrafter"/>
</dbReference>
<feature type="domain" description="ABC transporter" evidence="14">
    <location>
        <begin position="414"/>
        <end position="650"/>
    </location>
</feature>
<dbReference type="EMBL" id="CAJNOT010000381">
    <property type="protein sequence ID" value="CAF0961731.1"/>
    <property type="molecule type" value="Genomic_DNA"/>
</dbReference>
<evidence type="ECO:0000256" key="12">
    <source>
        <dbReference type="SAM" id="Coils"/>
    </source>
</evidence>
<feature type="domain" description="ABC transmembrane type-1" evidence="15">
    <location>
        <begin position="753"/>
        <end position="1040"/>
    </location>
</feature>
<feature type="transmembrane region" description="Helical" evidence="13">
    <location>
        <begin position="792"/>
        <end position="818"/>
    </location>
</feature>
<reference evidence="16" key="1">
    <citation type="submission" date="2021-02" db="EMBL/GenBank/DDBJ databases">
        <authorList>
            <person name="Nowell W R."/>
        </authorList>
    </citation>
    <scope>NUCLEOTIDE SEQUENCE</scope>
</reference>
<evidence type="ECO:0000256" key="13">
    <source>
        <dbReference type="SAM" id="Phobius"/>
    </source>
</evidence>
<feature type="transmembrane region" description="Helical" evidence="13">
    <location>
        <begin position="749"/>
        <end position="772"/>
    </location>
</feature>
<feature type="coiled-coil region" evidence="12">
    <location>
        <begin position="647"/>
        <end position="676"/>
    </location>
</feature>
<evidence type="ECO:0000256" key="9">
    <source>
        <dbReference type="ARBA" id="ARBA00022989"/>
    </source>
</evidence>
<protein>
    <submittedName>
        <fullName evidence="16">Uncharacterized protein</fullName>
    </submittedName>
</protein>
<organism evidence="16 17">
    <name type="scientific">Rotaria sordida</name>
    <dbReference type="NCBI Taxonomy" id="392033"/>
    <lineage>
        <taxon>Eukaryota</taxon>
        <taxon>Metazoa</taxon>
        <taxon>Spiralia</taxon>
        <taxon>Gnathifera</taxon>
        <taxon>Rotifera</taxon>
        <taxon>Eurotatoria</taxon>
        <taxon>Bdelloidea</taxon>
        <taxon>Philodinida</taxon>
        <taxon>Philodinidae</taxon>
        <taxon>Rotaria</taxon>
    </lineage>
</organism>
<feature type="transmembrane region" description="Helical" evidence="13">
    <location>
        <begin position="873"/>
        <end position="893"/>
    </location>
</feature>
<comment type="caution">
    <text evidence="16">The sequence shown here is derived from an EMBL/GenBank/DDBJ whole genome shotgun (WGS) entry which is preliminary data.</text>
</comment>
<gene>
    <name evidence="16" type="ORF">ZHD862_LOCUS10556</name>
</gene>
<accession>A0A814DY91</accession>
<feature type="transmembrane region" description="Helical" evidence="13">
    <location>
        <begin position="314"/>
        <end position="337"/>
    </location>
</feature>
<evidence type="ECO:0000256" key="7">
    <source>
        <dbReference type="ARBA" id="ARBA00022840"/>
    </source>
</evidence>
<dbReference type="InterPro" id="IPR036640">
    <property type="entry name" value="ABC1_TM_sf"/>
</dbReference>